<evidence type="ECO:0000256" key="1">
    <source>
        <dbReference type="ARBA" id="ARBA00001974"/>
    </source>
</evidence>
<protein>
    <recommendedName>
        <fullName evidence="9">Flavin-containing monooxygenase</fullName>
    </recommendedName>
</protein>
<dbReference type="InterPro" id="IPR050346">
    <property type="entry name" value="FMO-like"/>
</dbReference>
<dbReference type="InterPro" id="IPR036188">
    <property type="entry name" value="FAD/NAD-bd_sf"/>
</dbReference>
<evidence type="ECO:0000256" key="2">
    <source>
        <dbReference type="ARBA" id="ARBA00009183"/>
    </source>
</evidence>
<accession>A0A7S2LE57</accession>
<proteinExistence type="inferred from homology"/>
<sequence length="626" mass="70989">MQDKKPTVCVVGAGIAGLATSKELKDVGISCDLYEMMPVIGGVFAHYGWKEGKLTSSTCFTWFSDFPIEDRQKHLAWPEWLAYLAKYVEHNGTKDCFNFNCKVVETKKVATGGWDVTVHRKNWSNGHWTHPEKIDVVEETFTKHYDYLVMGSGLHHGPSMPEWEGACSFKKAGGTLIHSAEFRKAEDFAGKNVVVVGTGESGSDIAWLCSKVAKKVHISYRNGPGTLFPHNINGNTADIRDSRLTYSMPRTVWPLLLEGQKRFFNNIQHEDNKARQKAFKFAADQNYKNKNCIFTINACKSFGIPKAVCFNDAEVKGQVCHFEGKTVYFKDGSKVEDVDAVIAATGFKIDIPAIKDMELKKKYAHPRYLWKNMVAVDEKEFFLVGFCRPHQINLITCCEMQARALSQIISGKKSFPTDCEMKADIEKTVEHMAHTFSRGYKGLVDFIFFNDGLAKFIGCEPNYVKTFFTDPMMWYPMTFGAFQPSQYRLSGPGANPKQARDAIMKTPYYKWRKERMSRDLNCFLVNFAGGFFDLFGIGSKHLRMQGQLRPVFKMFAMWYVTAVLGLVAFEQYWPAGAMSFGAFQLCKFVGGISASDRENPDPTKNFLMNMSHPSFAYTKKDEKKEM</sequence>
<keyword evidence="4" id="KW-0274">FAD</keyword>
<keyword evidence="7" id="KW-0812">Transmembrane</keyword>
<evidence type="ECO:0000313" key="8">
    <source>
        <dbReference type="EMBL" id="CAD9602207.1"/>
    </source>
</evidence>
<evidence type="ECO:0000256" key="7">
    <source>
        <dbReference type="SAM" id="Phobius"/>
    </source>
</evidence>
<evidence type="ECO:0000256" key="5">
    <source>
        <dbReference type="ARBA" id="ARBA00022857"/>
    </source>
</evidence>
<dbReference type="AlphaFoldDB" id="A0A7S2LE57"/>
<evidence type="ECO:0000256" key="4">
    <source>
        <dbReference type="ARBA" id="ARBA00022827"/>
    </source>
</evidence>
<gene>
    <name evidence="8" type="ORF">LDAN0321_LOCUS17086</name>
</gene>
<dbReference type="PANTHER" id="PTHR23023">
    <property type="entry name" value="DIMETHYLANILINE MONOOXYGENASE"/>
    <property type="match status" value="1"/>
</dbReference>
<dbReference type="SUPFAM" id="SSF51905">
    <property type="entry name" value="FAD/NAD(P)-binding domain"/>
    <property type="match status" value="3"/>
</dbReference>
<organism evidence="8">
    <name type="scientific">Leptocylindrus danicus</name>
    <dbReference type="NCBI Taxonomy" id="163516"/>
    <lineage>
        <taxon>Eukaryota</taxon>
        <taxon>Sar</taxon>
        <taxon>Stramenopiles</taxon>
        <taxon>Ochrophyta</taxon>
        <taxon>Bacillariophyta</taxon>
        <taxon>Coscinodiscophyceae</taxon>
        <taxon>Chaetocerotophycidae</taxon>
        <taxon>Leptocylindrales</taxon>
        <taxon>Leptocylindraceae</taxon>
        <taxon>Leptocylindrus</taxon>
    </lineage>
</organism>
<dbReference type="GO" id="GO:0004499">
    <property type="term" value="F:N,N-dimethylaniline monooxygenase activity"/>
    <property type="evidence" value="ECO:0007669"/>
    <property type="project" value="InterPro"/>
</dbReference>
<dbReference type="FunFam" id="3.50.50.60:FF:000023">
    <property type="entry name" value="Dimethylaniline monooxygenase [N-oxide-forming]"/>
    <property type="match status" value="1"/>
</dbReference>
<keyword evidence="6" id="KW-0560">Oxidoreductase</keyword>
<dbReference type="GO" id="GO:0050660">
    <property type="term" value="F:flavin adenine dinucleotide binding"/>
    <property type="evidence" value="ECO:0007669"/>
    <property type="project" value="InterPro"/>
</dbReference>
<comment type="similarity">
    <text evidence="2">Belongs to the FMO family.</text>
</comment>
<reference evidence="8" key="1">
    <citation type="submission" date="2021-01" db="EMBL/GenBank/DDBJ databases">
        <authorList>
            <person name="Corre E."/>
            <person name="Pelletier E."/>
            <person name="Niang G."/>
            <person name="Scheremetjew M."/>
            <person name="Finn R."/>
            <person name="Kale V."/>
            <person name="Holt S."/>
            <person name="Cochrane G."/>
            <person name="Meng A."/>
            <person name="Brown T."/>
            <person name="Cohen L."/>
        </authorList>
    </citation>
    <scope>NUCLEOTIDE SEQUENCE</scope>
    <source>
        <strain evidence="8">B650</strain>
    </source>
</reference>
<keyword evidence="7" id="KW-0472">Membrane</keyword>
<dbReference type="EMBL" id="HBGY01027576">
    <property type="protein sequence ID" value="CAD9602207.1"/>
    <property type="molecule type" value="Transcribed_RNA"/>
</dbReference>
<feature type="transmembrane region" description="Helical" evidence="7">
    <location>
        <begin position="551"/>
        <end position="569"/>
    </location>
</feature>
<dbReference type="InterPro" id="IPR000960">
    <property type="entry name" value="Flavin_mOase"/>
</dbReference>
<dbReference type="Gene3D" id="3.50.50.60">
    <property type="entry name" value="FAD/NAD(P)-binding domain"/>
    <property type="match status" value="1"/>
</dbReference>
<comment type="cofactor">
    <cofactor evidence="1">
        <name>FAD</name>
        <dbReference type="ChEBI" id="CHEBI:57692"/>
    </cofactor>
</comment>
<keyword evidence="3" id="KW-0285">Flavoprotein</keyword>
<keyword evidence="5" id="KW-0521">NADP</keyword>
<evidence type="ECO:0000256" key="3">
    <source>
        <dbReference type="ARBA" id="ARBA00022630"/>
    </source>
</evidence>
<keyword evidence="7" id="KW-1133">Transmembrane helix</keyword>
<evidence type="ECO:0008006" key="9">
    <source>
        <dbReference type="Google" id="ProtNLM"/>
    </source>
</evidence>
<evidence type="ECO:0000256" key="6">
    <source>
        <dbReference type="ARBA" id="ARBA00023002"/>
    </source>
</evidence>
<dbReference type="GO" id="GO:0050661">
    <property type="term" value="F:NADP binding"/>
    <property type="evidence" value="ECO:0007669"/>
    <property type="project" value="InterPro"/>
</dbReference>
<name>A0A7S2LE57_9STRA</name>
<feature type="transmembrane region" description="Helical" evidence="7">
    <location>
        <begin position="520"/>
        <end position="539"/>
    </location>
</feature>
<dbReference type="Pfam" id="PF00743">
    <property type="entry name" value="FMO-like"/>
    <property type="match status" value="1"/>
</dbReference>
<dbReference type="PRINTS" id="PR00370">
    <property type="entry name" value="FMOXYGENASE"/>
</dbReference>
<dbReference type="InterPro" id="IPR020946">
    <property type="entry name" value="Flavin_mOase-like"/>
</dbReference>